<feature type="transmembrane region" description="Helical" evidence="11">
    <location>
        <begin position="369"/>
        <end position="393"/>
    </location>
</feature>
<feature type="binding site" evidence="8">
    <location>
        <position position="306"/>
    </location>
    <ligand>
        <name>Na(+)</name>
        <dbReference type="ChEBI" id="CHEBI:29101"/>
        <label>1</label>
    </ligand>
</feature>
<dbReference type="OrthoDB" id="6581954at2759"/>
<evidence type="ECO:0000256" key="11">
    <source>
        <dbReference type="SAM" id="Phobius"/>
    </source>
</evidence>
<evidence type="ECO:0008006" key="15">
    <source>
        <dbReference type="Google" id="ProtNLM"/>
    </source>
</evidence>
<feature type="compositionally biased region" description="Basic and acidic residues" evidence="10">
    <location>
        <begin position="544"/>
        <end position="558"/>
    </location>
</feature>
<feature type="transmembrane region" description="Helical" evidence="11">
    <location>
        <begin position="163"/>
        <end position="186"/>
    </location>
</feature>
<evidence type="ECO:0000256" key="4">
    <source>
        <dbReference type="ARBA" id="ARBA00022692"/>
    </source>
</evidence>
<dbReference type="PANTHER" id="PTHR11616">
    <property type="entry name" value="SODIUM/CHLORIDE DEPENDENT TRANSPORTER"/>
    <property type="match status" value="1"/>
</dbReference>
<organism evidence="13 14">
    <name type="scientific">Penaeus vannamei</name>
    <name type="common">Whiteleg shrimp</name>
    <name type="synonym">Litopenaeus vannamei</name>
    <dbReference type="NCBI Taxonomy" id="6689"/>
    <lineage>
        <taxon>Eukaryota</taxon>
        <taxon>Metazoa</taxon>
        <taxon>Ecdysozoa</taxon>
        <taxon>Arthropoda</taxon>
        <taxon>Crustacea</taxon>
        <taxon>Multicrustacea</taxon>
        <taxon>Malacostraca</taxon>
        <taxon>Eumalacostraca</taxon>
        <taxon>Eucarida</taxon>
        <taxon>Decapoda</taxon>
        <taxon>Dendrobranchiata</taxon>
        <taxon>Penaeoidea</taxon>
        <taxon>Penaeidae</taxon>
        <taxon>Penaeus</taxon>
    </lineage>
</organism>
<feature type="chain" id="PRO_5018688852" description="Transporter" evidence="12">
    <location>
        <begin position="18"/>
        <end position="558"/>
    </location>
</feature>
<evidence type="ECO:0000256" key="1">
    <source>
        <dbReference type="ARBA" id="ARBA00004141"/>
    </source>
</evidence>
<accession>A0A3R7LTN6</accession>
<feature type="binding site" evidence="8">
    <location>
        <position position="309"/>
    </location>
    <ligand>
        <name>Na(+)</name>
        <dbReference type="ChEBI" id="CHEBI:29101"/>
        <label>1</label>
    </ligand>
</feature>
<keyword evidence="8" id="KW-0479">Metal-binding</keyword>
<feature type="transmembrane region" description="Helical" evidence="11">
    <location>
        <begin position="453"/>
        <end position="475"/>
    </location>
</feature>
<evidence type="ECO:0000313" key="13">
    <source>
        <dbReference type="EMBL" id="ROT64095.1"/>
    </source>
</evidence>
<feature type="transmembrane region" description="Helical" evidence="11">
    <location>
        <begin position="198"/>
        <end position="223"/>
    </location>
</feature>
<evidence type="ECO:0000256" key="8">
    <source>
        <dbReference type="PIRSR" id="PIRSR600175-1"/>
    </source>
</evidence>
<feature type="region of interest" description="Disordered" evidence="10">
    <location>
        <begin position="536"/>
        <end position="558"/>
    </location>
</feature>
<keyword evidence="12" id="KW-0732">Signal</keyword>
<feature type="transmembrane region" description="Helical" evidence="11">
    <location>
        <begin position="124"/>
        <end position="143"/>
    </location>
</feature>
<feature type="signal peptide" evidence="12">
    <location>
        <begin position="1"/>
        <end position="17"/>
    </location>
</feature>
<reference evidence="13 14" key="2">
    <citation type="submission" date="2019-01" db="EMBL/GenBank/DDBJ databases">
        <title>The decoding of complex shrimp genome reveals the adaptation for benthos swimmer, frequently molting mechanism and breeding impact on genome.</title>
        <authorList>
            <person name="Sun Y."/>
            <person name="Gao Y."/>
            <person name="Yu Y."/>
        </authorList>
    </citation>
    <scope>NUCLEOTIDE SEQUENCE [LARGE SCALE GENOMIC DNA]</scope>
    <source>
        <tissue evidence="13">Muscle</tissue>
    </source>
</reference>
<keyword evidence="9" id="KW-1015">Disulfide bond</keyword>
<dbReference type="GO" id="GO:0005283">
    <property type="term" value="F:amino acid:sodium symporter activity"/>
    <property type="evidence" value="ECO:0007669"/>
    <property type="project" value="TreeGrafter"/>
</dbReference>
<proteinExistence type="inferred from homology"/>
<feature type="transmembrane region" description="Helical" evidence="11">
    <location>
        <begin position="339"/>
        <end position="357"/>
    </location>
</feature>
<dbReference type="PROSITE" id="PS00754">
    <property type="entry name" value="NA_NEUROTRAN_SYMP_2"/>
    <property type="match status" value="1"/>
</dbReference>
<keyword evidence="3" id="KW-0813">Transport</keyword>
<dbReference type="SUPFAM" id="SSF161070">
    <property type="entry name" value="SNF-like"/>
    <property type="match status" value="1"/>
</dbReference>
<feature type="disulfide bond" evidence="9">
    <location>
        <begin position="77"/>
        <end position="85"/>
    </location>
</feature>
<evidence type="ECO:0000256" key="7">
    <source>
        <dbReference type="ARBA" id="ARBA00023136"/>
    </source>
</evidence>
<dbReference type="AlphaFoldDB" id="A0A3R7LTN6"/>
<dbReference type="InterPro" id="IPR037272">
    <property type="entry name" value="SNS_sf"/>
</dbReference>
<evidence type="ECO:0000256" key="10">
    <source>
        <dbReference type="SAM" id="MobiDB-lite"/>
    </source>
</evidence>
<sequence length="558" mass="62267">MLFLCGIPLLLMELTLGQYTRRGPIGALEKICPLFKGAGVGTVIMSFLLGTYYNVIIAWAIFYLFQSFTIDLPWRNCNATWAITCFDDYGVNITAPNGTKSATEEFFDEVVLEKSAGIEEMGTMRLELVLALLGAWALVYFSLWKSVKSSGKVVYVTATLPYLLIGAFLWRALTLPGASTGLRYFFSPRWELLGKAEVWVNAAAQNFNSIGIAFGSLIAFSSYNKFNNNIVLDTWAISLTNSFTSLLSGMIVFSTLGNIALEQGKDVDDVVAQGPGLVFMVYPQALAKMPYASLWAILFFFMLLILGLDSQFATVEVIITSLQDGFPRWIQKYLRRHEVLVLVVCFISFLIGLPNVMQGGIYFFQLIDYYAAAVSLMYLAFFEVIGVVWVYGAGRLSRNLREMTGKQPSLYFRFCWYAAAPVLIFAIWIFSIVDYKEPTYNKGEYKYPGWAIGIGWIIASCSILPIPIFAVIAVIKAKGSNIWEKMRNSIRSQIEECPCCGRTTNCLEEAHNAGEEYTDRQVKLVVYNPPMANGDAKAVQATAEKGEESESKKEKDVA</sequence>
<evidence type="ECO:0000256" key="2">
    <source>
        <dbReference type="ARBA" id="ARBA00006459"/>
    </source>
</evidence>
<dbReference type="Proteomes" id="UP000283509">
    <property type="component" value="Unassembled WGS sequence"/>
</dbReference>
<evidence type="ECO:0000256" key="12">
    <source>
        <dbReference type="SAM" id="SignalP"/>
    </source>
</evidence>
<dbReference type="PANTHER" id="PTHR11616:SF303">
    <property type="entry name" value="SODIUM- AND CHLORIDE-DEPENDENT GABA TRANSPORTER INE"/>
    <property type="match status" value="1"/>
</dbReference>
<keyword evidence="8" id="KW-0915">Sodium</keyword>
<name>A0A3R7LTN6_PENVA</name>
<keyword evidence="7 11" id="KW-0472">Membrane</keyword>
<feature type="binding site" evidence="8">
    <location>
        <position position="209"/>
    </location>
    <ligand>
        <name>Na(+)</name>
        <dbReference type="ChEBI" id="CHEBI:29101"/>
        <label>1</label>
    </ligand>
</feature>
<feature type="transmembrane region" description="Helical" evidence="11">
    <location>
        <begin position="293"/>
        <end position="319"/>
    </location>
</feature>
<keyword evidence="6 11" id="KW-1133">Transmembrane helix</keyword>
<comment type="subcellular location">
    <subcellularLocation>
        <location evidence="1">Membrane</location>
        <topology evidence="1">Multi-pass membrane protein</topology>
    </subcellularLocation>
</comment>
<evidence type="ECO:0000256" key="6">
    <source>
        <dbReference type="ARBA" id="ARBA00022989"/>
    </source>
</evidence>
<feature type="transmembrane region" description="Helical" evidence="11">
    <location>
        <begin position="414"/>
        <end position="433"/>
    </location>
</feature>
<feature type="transmembrane region" description="Helical" evidence="11">
    <location>
        <begin position="41"/>
        <end position="65"/>
    </location>
</feature>
<dbReference type="GO" id="GO:0089718">
    <property type="term" value="P:amino acid import across plasma membrane"/>
    <property type="evidence" value="ECO:0007669"/>
    <property type="project" value="TreeGrafter"/>
</dbReference>
<dbReference type="GO" id="GO:0005886">
    <property type="term" value="C:plasma membrane"/>
    <property type="evidence" value="ECO:0007669"/>
    <property type="project" value="TreeGrafter"/>
</dbReference>
<keyword evidence="5" id="KW-0769">Symport</keyword>
<feature type="binding site" evidence="8">
    <location>
        <position position="241"/>
    </location>
    <ligand>
        <name>Na(+)</name>
        <dbReference type="ChEBI" id="CHEBI:29101"/>
        <label>1</label>
    </ligand>
</feature>
<dbReference type="InterPro" id="IPR000175">
    <property type="entry name" value="Na/ntran_symport"/>
</dbReference>
<gene>
    <name evidence="13" type="ORF">C7M84_017986</name>
</gene>
<comment type="caution">
    <text evidence="13">The sequence shown here is derived from an EMBL/GenBank/DDBJ whole genome shotgun (WGS) entry which is preliminary data.</text>
</comment>
<evidence type="ECO:0000313" key="14">
    <source>
        <dbReference type="Proteomes" id="UP000283509"/>
    </source>
</evidence>
<dbReference type="PROSITE" id="PS50267">
    <property type="entry name" value="NA_NEUROTRAN_SYMP_3"/>
    <property type="match status" value="1"/>
</dbReference>
<reference evidence="13 14" key="1">
    <citation type="submission" date="2018-04" db="EMBL/GenBank/DDBJ databases">
        <authorList>
            <person name="Zhang X."/>
            <person name="Yuan J."/>
            <person name="Li F."/>
            <person name="Xiang J."/>
        </authorList>
    </citation>
    <scope>NUCLEOTIDE SEQUENCE [LARGE SCALE GENOMIC DNA]</scope>
    <source>
        <tissue evidence="13">Muscle</tissue>
    </source>
</reference>
<evidence type="ECO:0000256" key="3">
    <source>
        <dbReference type="ARBA" id="ARBA00022448"/>
    </source>
</evidence>
<dbReference type="GO" id="GO:0046872">
    <property type="term" value="F:metal ion binding"/>
    <property type="evidence" value="ECO:0007669"/>
    <property type="project" value="UniProtKB-KW"/>
</dbReference>
<comment type="similarity">
    <text evidence="2">Belongs to the sodium:neurotransmitter symporter (SNF) (TC 2.A.22) family.</text>
</comment>
<keyword evidence="4 11" id="KW-0812">Transmembrane</keyword>
<dbReference type="Pfam" id="PF00209">
    <property type="entry name" value="SNF"/>
    <property type="match status" value="1"/>
</dbReference>
<dbReference type="PRINTS" id="PR00176">
    <property type="entry name" value="NANEUSMPORT"/>
</dbReference>
<dbReference type="EMBL" id="QCYY01003328">
    <property type="protein sequence ID" value="ROT64095.1"/>
    <property type="molecule type" value="Genomic_DNA"/>
</dbReference>
<keyword evidence="14" id="KW-1185">Reference proteome</keyword>
<feature type="transmembrane region" description="Helical" evidence="11">
    <location>
        <begin position="270"/>
        <end position="287"/>
    </location>
</feature>
<feature type="binding site" evidence="8">
    <location>
        <position position="310"/>
    </location>
    <ligand>
        <name>Na(+)</name>
        <dbReference type="ChEBI" id="CHEBI:29101"/>
        <label>1</label>
    </ligand>
</feature>
<evidence type="ECO:0000256" key="5">
    <source>
        <dbReference type="ARBA" id="ARBA00022847"/>
    </source>
</evidence>
<protein>
    <recommendedName>
        <fullName evidence="15">Transporter</fullName>
    </recommendedName>
</protein>
<evidence type="ECO:0000256" key="9">
    <source>
        <dbReference type="PIRSR" id="PIRSR600175-2"/>
    </source>
</evidence>
<feature type="transmembrane region" description="Helical" evidence="11">
    <location>
        <begin position="243"/>
        <end position="261"/>
    </location>
</feature>